<gene>
    <name evidence="2" type="ORF">Pcinc_021309</name>
</gene>
<feature type="chain" id="PRO_5041950407" evidence="1">
    <location>
        <begin position="22"/>
        <end position="247"/>
    </location>
</feature>
<name>A0AAE1FG51_PETCI</name>
<keyword evidence="1" id="KW-0732">Signal</keyword>
<evidence type="ECO:0000256" key="1">
    <source>
        <dbReference type="SAM" id="SignalP"/>
    </source>
</evidence>
<sequence length="247" mass="28347">MSCYRLTTHFLVLVLVSNAAGDKHASQLHLNDGSKDSQRYYSSYNQPQERDDRKLVYVNNNAYDLSEEEQTRVWELYLKKGYVPDTEDLDSTLQKDPLMATIMSPVAVGEEGSKKAFGILPDNQFSSRINSQQYPVKSSRFVADPDKVHLIEEVNNEELQDFHPSSTTTEASKRVGTESSVDVSTVHYEATKVNALTFIWQEMWNIGELLGREVFNITDRLWYLLNSLLKYVQGRRRRGIPDLSKEL</sequence>
<keyword evidence="3" id="KW-1185">Reference proteome</keyword>
<feature type="signal peptide" evidence="1">
    <location>
        <begin position="1"/>
        <end position="21"/>
    </location>
</feature>
<accession>A0AAE1FG51</accession>
<organism evidence="2 3">
    <name type="scientific">Petrolisthes cinctipes</name>
    <name type="common">Flat porcelain crab</name>
    <dbReference type="NCBI Taxonomy" id="88211"/>
    <lineage>
        <taxon>Eukaryota</taxon>
        <taxon>Metazoa</taxon>
        <taxon>Ecdysozoa</taxon>
        <taxon>Arthropoda</taxon>
        <taxon>Crustacea</taxon>
        <taxon>Multicrustacea</taxon>
        <taxon>Malacostraca</taxon>
        <taxon>Eumalacostraca</taxon>
        <taxon>Eucarida</taxon>
        <taxon>Decapoda</taxon>
        <taxon>Pleocyemata</taxon>
        <taxon>Anomura</taxon>
        <taxon>Galatheoidea</taxon>
        <taxon>Porcellanidae</taxon>
        <taxon>Petrolisthes</taxon>
    </lineage>
</organism>
<reference evidence="2" key="1">
    <citation type="submission" date="2023-10" db="EMBL/GenBank/DDBJ databases">
        <title>Genome assemblies of two species of porcelain crab, Petrolisthes cinctipes and Petrolisthes manimaculis (Anomura: Porcellanidae).</title>
        <authorList>
            <person name="Angst P."/>
        </authorList>
    </citation>
    <scope>NUCLEOTIDE SEQUENCE</scope>
    <source>
        <strain evidence="2">PB745_01</strain>
        <tissue evidence="2">Gill</tissue>
    </source>
</reference>
<proteinExistence type="predicted"/>
<comment type="caution">
    <text evidence="2">The sequence shown here is derived from an EMBL/GenBank/DDBJ whole genome shotgun (WGS) entry which is preliminary data.</text>
</comment>
<evidence type="ECO:0000313" key="3">
    <source>
        <dbReference type="Proteomes" id="UP001286313"/>
    </source>
</evidence>
<protein>
    <submittedName>
        <fullName evidence="2">Uncharacterized protein</fullName>
    </submittedName>
</protein>
<evidence type="ECO:0000313" key="2">
    <source>
        <dbReference type="EMBL" id="KAK3873690.1"/>
    </source>
</evidence>
<dbReference type="Proteomes" id="UP001286313">
    <property type="component" value="Unassembled WGS sequence"/>
</dbReference>
<dbReference type="EMBL" id="JAWQEG010002196">
    <property type="protein sequence ID" value="KAK3873690.1"/>
    <property type="molecule type" value="Genomic_DNA"/>
</dbReference>
<dbReference type="AlphaFoldDB" id="A0AAE1FG51"/>